<feature type="transmembrane region" description="Helical" evidence="8">
    <location>
        <begin position="529"/>
        <end position="547"/>
    </location>
</feature>
<dbReference type="CDD" id="cd06173">
    <property type="entry name" value="MFS_MefA_like"/>
    <property type="match status" value="1"/>
</dbReference>
<evidence type="ECO:0000256" key="6">
    <source>
        <dbReference type="ARBA" id="ARBA00023136"/>
    </source>
</evidence>
<dbReference type="PRINTS" id="PR01988">
    <property type="entry name" value="EXPORTERBACE"/>
</dbReference>
<feature type="compositionally biased region" description="Basic residues" evidence="7">
    <location>
        <begin position="127"/>
        <end position="152"/>
    </location>
</feature>
<dbReference type="Gene3D" id="1.20.1250.20">
    <property type="entry name" value="MFS general substrate transporter like domains"/>
    <property type="match status" value="1"/>
</dbReference>
<evidence type="ECO:0000256" key="2">
    <source>
        <dbReference type="ARBA" id="ARBA00022448"/>
    </source>
</evidence>
<evidence type="ECO:0000313" key="11">
    <source>
        <dbReference type="Proteomes" id="UP000319771"/>
    </source>
</evidence>
<dbReference type="Pfam" id="PF07690">
    <property type="entry name" value="MFS_1"/>
    <property type="match status" value="1"/>
</dbReference>
<evidence type="ECO:0000256" key="1">
    <source>
        <dbReference type="ARBA" id="ARBA00004651"/>
    </source>
</evidence>
<feature type="transmembrane region" description="Helical" evidence="8">
    <location>
        <begin position="431"/>
        <end position="453"/>
    </location>
</feature>
<dbReference type="GO" id="GO:0022857">
    <property type="term" value="F:transmembrane transporter activity"/>
    <property type="evidence" value="ECO:0007669"/>
    <property type="project" value="InterPro"/>
</dbReference>
<evidence type="ECO:0000259" key="9">
    <source>
        <dbReference type="PROSITE" id="PS50850"/>
    </source>
</evidence>
<protein>
    <submittedName>
        <fullName evidence="10">MFS transporter</fullName>
    </submittedName>
</protein>
<dbReference type="InterPro" id="IPR036259">
    <property type="entry name" value="MFS_trans_sf"/>
</dbReference>
<evidence type="ECO:0000313" key="10">
    <source>
        <dbReference type="EMBL" id="TMQ73110.1"/>
    </source>
</evidence>
<evidence type="ECO:0000256" key="8">
    <source>
        <dbReference type="SAM" id="Phobius"/>
    </source>
</evidence>
<organism evidence="10 11">
    <name type="scientific">Eiseniibacteriota bacterium</name>
    <dbReference type="NCBI Taxonomy" id="2212470"/>
    <lineage>
        <taxon>Bacteria</taxon>
        <taxon>Candidatus Eiseniibacteriota</taxon>
    </lineage>
</organism>
<name>A0A538UB88_UNCEI</name>
<accession>A0A538UB88</accession>
<sequence>MAGAAGRGRRHLRRPHRPRPRRGLERRRVPGLDPRPLRRDLRLRGPGGVGARVGPARAGGGAGDGRLAAGELRARARRGARRPLPGRSHAARRAAGAAGARLAARPGRRRGARLARGPPAVLDPGLHRRRLARDRPAAHHRHRPRPRPRNAGRRLSGLKGPALGAASDPGAGRALLHQRDFASLWWGQLISILGERLSYVAFIGLVAAQTRQLADRDAPLLLAALANVMAAPVLLLSPFTGAWVDRWNLRRVMLVSDLLRAGVIALVPVLYPIGGLASAYALAFVLFTCNVFFLPAKSAIVPEIVPPRQLLAANALLVVAGVIGTAVGMPIGGWMVDRFGWSKVLVINAATYLVSVVSLWRIAYVPHAHPAAAAAVRPANYLRELGEGWRVVRSRAPVALGLLATGAVWLGGGFLNAAGNPHVLRAPGAPGMARVGVLLLALGAGSALGTAWVNARDHTVPRARLLGLGLLVVGAGLAGFALSSRFAVFAIAAFVVGIAVAPAYVLSETLLQEGVEPRQRGRVFSARDFVQRLVFVLSGTAAGFLTRSAGTRAALLTAGGLVALAGIASLAWGARGKVRAAASDPRRSDRAAPGGTPAA</sequence>
<reference evidence="10 11" key="1">
    <citation type="journal article" date="2019" name="Nat. Microbiol.">
        <title>Mediterranean grassland soil C-N compound turnover is dependent on rainfall and depth, and is mediated by genomically divergent microorganisms.</title>
        <authorList>
            <person name="Diamond S."/>
            <person name="Andeer P.F."/>
            <person name="Li Z."/>
            <person name="Crits-Christoph A."/>
            <person name="Burstein D."/>
            <person name="Anantharaman K."/>
            <person name="Lane K.R."/>
            <person name="Thomas B.C."/>
            <person name="Pan C."/>
            <person name="Northen T.R."/>
            <person name="Banfield J.F."/>
        </authorList>
    </citation>
    <scope>NUCLEOTIDE SEQUENCE [LARGE SCALE GENOMIC DNA]</scope>
    <source>
        <strain evidence="10">WS_11</strain>
    </source>
</reference>
<keyword evidence="6 8" id="KW-0472">Membrane</keyword>
<keyword evidence="5 8" id="KW-1133">Transmembrane helix</keyword>
<feature type="compositionally biased region" description="Basic residues" evidence="7">
    <location>
        <begin position="7"/>
        <end position="21"/>
    </location>
</feature>
<evidence type="ECO:0000256" key="3">
    <source>
        <dbReference type="ARBA" id="ARBA00022475"/>
    </source>
</evidence>
<dbReference type="InterPro" id="IPR022324">
    <property type="entry name" value="Bacilysin_exporter_BacE_put"/>
</dbReference>
<feature type="transmembrane region" description="Helical" evidence="8">
    <location>
        <begin position="315"/>
        <end position="335"/>
    </location>
</feature>
<feature type="transmembrane region" description="Helical" evidence="8">
    <location>
        <begin position="264"/>
        <end position="294"/>
    </location>
</feature>
<keyword evidence="4 8" id="KW-0812">Transmembrane</keyword>
<gene>
    <name evidence="10" type="ORF">E6K81_05545</name>
</gene>
<dbReference type="InterPro" id="IPR011701">
    <property type="entry name" value="MFS"/>
</dbReference>
<evidence type="ECO:0000256" key="4">
    <source>
        <dbReference type="ARBA" id="ARBA00022692"/>
    </source>
</evidence>
<feature type="transmembrane region" description="Helical" evidence="8">
    <location>
        <begin position="220"/>
        <end position="244"/>
    </location>
</feature>
<evidence type="ECO:0000256" key="7">
    <source>
        <dbReference type="SAM" id="MobiDB-lite"/>
    </source>
</evidence>
<feature type="compositionally biased region" description="Basic and acidic residues" evidence="7">
    <location>
        <begin position="22"/>
        <end position="43"/>
    </location>
</feature>
<keyword evidence="3" id="KW-1003">Cell membrane</keyword>
<keyword evidence="2" id="KW-0813">Transport</keyword>
<dbReference type="Proteomes" id="UP000319771">
    <property type="component" value="Unassembled WGS sequence"/>
</dbReference>
<feature type="region of interest" description="Disordered" evidence="7">
    <location>
        <begin position="1"/>
        <end position="163"/>
    </location>
</feature>
<feature type="compositionally biased region" description="Low complexity" evidence="7">
    <location>
        <begin position="82"/>
        <end position="105"/>
    </location>
</feature>
<comment type="caution">
    <text evidence="10">The sequence shown here is derived from an EMBL/GenBank/DDBJ whole genome shotgun (WGS) entry which is preliminary data.</text>
</comment>
<dbReference type="GO" id="GO:0005886">
    <property type="term" value="C:plasma membrane"/>
    <property type="evidence" value="ECO:0007669"/>
    <property type="project" value="UniProtKB-SubCell"/>
</dbReference>
<dbReference type="PANTHER" id="PTHR43266">
    <property type="entry name" value="MACROLIDE-EFFLUX PROTEIN"/>
    <property type="match status" value="1"/>
</dbReference>
<dbReference type="PANTHER" id="PTHR43266:SF2">
    <property type="entry name" value="MAJOR FACILITATOR SUPERFAMILY (MFS) PROFILE DOMAIN-CONTAINING PROTEIN"/>
    <property type="match status" value="1"/>
</dbReference>
<feature type="transmembrane region" description="Helical" evidence="8">
    <location>
        <begin position="185"/>
        <end position="208"/>
    </location>
</feature>
<dbReference type="PROSITE" id="PS50850">
    <property type="entry name" value="MFS"/>
    <property type="match status" value="1"/>
</dbReference>
<feature type="transmembrane region" description="Helical" evidence="8">
    <location>
        <begin position="398"/>
        <end position="419"/>
    </location>
</feature>
<dbReference type="AlphaFoldDB" id="A0A538UB88"/>
<dbReference type="EMBL" id="VBPB01000081">
    <property type="protein sequence ID" value="TMQ73110.1"/>
    <property type="molecule type" value="Genomic_DNA"/>
</dbReference>
<dbReference type="SUPFAM" id="SSF103473">
    <property type="entry name" value="MFS general substrate transporter"/>
    <property type="match status" value="1"/>
</dbReference>
<feature type="transmembrane region" description="Helical" evidence="8">
    <location>
        <begin position="488"/>
        <end position="508"/>
    </location>
</feature>
<comment type="subcellular location">
    <subcellularLocation>
        <location evidence="1">Cell membrane</location>
        <topology evidence="1">Multi-pass membrane protein</topology>
    </subcellularLocation>
</comment>
<dbReference type="InterPro" id="IPR020846">
    <property type="entry name" value="MFS_dom"/>
</dbReference>
<feature type="domain" description="Major facilitator superfamily (MFS) profile" evidence="9">
    <location>
        <begin position="397"/>
        <end position="599"/>
    </location>
</feature>
<feature type="transmembrane region" description="Helical" evidence="8">
    <location>
        <begin position="553"/>
        <end position="574"/>
    </location>
</feature>
<evidence type="ECO:0000256" key="5">
    <source>
        <dbReference type="ARBA" id="ARBA00022989"/>
    </source>
</evidence>
<feature type="compositionally biased region" description="Gly residues" evidence="7">
    <location>
        <begin position="45"/>
        <end position="64"/>
    </location>
</feature>
<feature type="transmembrane region" description="Helical" evidence="8">
    <location>
        <begin position="465"/>
        <end position="482"/>
    </location>
</feature>
<proteinExistence type="predicted"/>
<feature type="transmembrane region" description="Helical" evidence="8">
    <location>
        <begin position="341"/>
        <end position="360"/>
    </location>
</feature>